<dbReference type="EMBL" id="AFBI03000008">
    <property type="protein sequence ID" value="EJW05246.1"/>
    <property type="molecule type" value="Genomic_DNA"/>
</dbReference>
<reference evidence="3" key="2">
    <citation type="submission" date="2015-07" db="EMBL/GenBank/DDBJ databases">
        <title>Contrasting host-pathogen interactions and genome evolution in two generalist and specialist microsporidian pathogens of mosquitoes.</title>
        <authorList>
            <consortium name="The Broad Institute Genomics Platform"/>
            <consortium name="The Broad Institute Genome Sequencing Center for Infectious Disease"/>
            <person name="Cuomo C.A."/>
            <person name="Sanscrainte N.D."/>
            <person name="Goldberg J.M."/>
            <person name="Heiman D."/>
            <person name="Young S."/>
            <person name="Zeng Q."/>
            <person name="Becnel J.J."/>
            <person name="Birren B.W."/>
        </authorList>
    </citation>
    <scope>NUCLEOTIDE SEQUENCE [LARGE SCALE GENOMIC DNA]</scope>
    <source>
        <strain evidence="3">USNM 41457</strain>
    </source>
</reference>
<organism evidence="2 3">
    <name type="scientific">Edhazardia aedis (strain USNM 41457)</name>
    <name type="common">Microsporidian parasite</name>
    <dbReference type="NCBI Taxonomy" id="1003232"/>
    <lineage>
        <taxon>Eukaryota</taxon>
        <taxon>Fungi</taxon>
        <taxon>Fungi incertae sedis</taxon>
        <taxon>Microsporidia</taxon>
        <taxon>Edhazardia</taxon>
    </lineage>
</organism>
<feature type="region of interest" description="Disordered" evidence="1">
    <location>
        <begin position="205"/>
        <end position="225"/>
    </location>
</feature>
<dbReference type="AlphaFoldDB" id="J9DBY9"/>
<evidence type="ECO:0000313" key="2">
    <source>
        <dbReference type="EMBL" id="EJW05246.1"/>
    </source>
</evidence>
<reference evidence="2 3" key="1">
    <citation type="submission" date="2011-08" db="EMBL/GenBank/DDBJ databases">
        <authorList>
            <person name="Liu Z.J."/>
            <person name="Shi F.L."/>
            <person name="Lu J.Q."/>
            <person name="Li M."/>
            <person name="Wang Z.L."/>
        </authorList>
    </citation>
    <scope>NUCLEOTIDE SEQUENCE [LARGE SCALE GENOMIC DNA]</scope>
    <source>
        <strain evidence="2 3">USNM 41457</strain>
    </source>
</reference>
<name>J9DBY9_EDHAE</name>
<protein>
    <submittedName>
        <fullName evidence="2">Uncharacterized protein</fullName>
    </submittedName>
</protein>
<gene>
    <name evidence="2" type="ORF">EDEG_00711</name>
</gene>
<dbReference type="OMA" id="TRKWFIF"/>
<dbReference type="Gene3D" id="2.70.130.10">
    <property type="entry name" value="Mannose-6-phosphate receptor binding domain"/>
    <property type="match status" value="1"/>
</dbReference>
<dbReference type="HOGENOM" id="CLU_1229908_0_0_1"/>
<comment type="caution">
    <text evidence="2">The sequence shown here is derived from an EMBL/GenBank/DDBJ whole genome shotgun (WGS) entry which is preliminary data.</text>
</comment>
<evidence type="ECO:0000313" key="3">
    <source>
        <dbReference type="Proteomes" id="UP000003163"/>
    </source>
</evidence>
<keyword evidence="3" id="KW-1185">Reference proteome</keyword>
<dbReference type="InParanoid" id="J9DBY9"/>
<evidence type="ECO:0000256" key="1">
    <source>
        <dbReference type="SAM" id="MobiDB-lite"/>
    </source>
</evidence>
<accession>J9DBY9</accession>
<dbReference type="VEuPathDB" id="MicrosporidiaDB:EDEG_00711"/>
<sequence>MKALHGLFICTVFCNQTLYTISLDKSKSLTNQEHYLELKSNEKTYKFYKPDEKASPLKIQHHLSYMIQTIRAIKHPIFYKANLITYEVRPFDKIMMHVGNQCVLIGTYNDSFMKDNVFCQDFIYGDKCDITPKKRRKATLCFKPKIGDLKIESVLEPKTCEYQFMIAGESIVRNVNDIYLLKYTIKNNNEEDVFKRQNFGKLYNEEDHKEPEEVPGVIDDFASDE</sequence>
<proteinExistence type="predicted"/>
<dbReference type="InterPro" id="IPR009011">
    <property type="entry name" value="Man6P_isomerase_rcpt-bd_dom_sf"/>
</dbReference>
<dbReference type="Proteomes" id="UP000003163">
    <property type="component" value="Unassembled WGS sequence"/>
</dbReference>